<gene>
    <name evidence="2" type="primary">Mo01959</name>
    <name evidence="2" type="ORF">E5Q_01959</name>
</gene>
<evidence type="ECO:0000256" key="1">
    <source>
        <dbReference type="SAM" id="MobiDB-lite"/>
    </source>
</evidence>
<reference evidence="2 3" key="2">
    <citation type="journal article" date="2012" name="Open Biol.">
        <title>Characteristics of nucleosomes and linker DNA regions on the genome of the basidiomycete Mixia osmundae revealed by mono- and dinucleosome mapping.</title>
        <authorList>
            <person name="Nishida H."/>
            <person name="Kondo S."/>
            <person name="Matsumoto T."/>
            <person name="Suzuki Y."/>
            <person name="Yoshikawa H."/>
            <person name="Taylor T.D."/>
            <person name="Sugiyama J."/>
        </authorList>
    </citation>
    <scope>NUCLEOTIDE SEQUENCE [LARGE SCALE GENOMIC DNA]</scope>
    <source>
        <strain evidence="3">CBS 9802 / IAM 14324 / JCM 22182 / KY 12970</strain>
    </source>
</reference>
<protein>
    <submittedName>
        <fullName evidence="2">Uncharacterized protein</fullName>
    </submittedName>
</protein>
<comment type="caution">
    <text evidence="2">The sequence shown here is derived from an EMBL/GenBank/DDBJ whole genome shotgun (WGS) entry which is preliminary data.</text>
</comment>
<proteinExistence type="predicted"/>
<feature type="compositionally biased region" description="Low complexity" evidence="1">
    <location>
        <begin position="100"/>
        <end position="115"/>
    </location>
</feature>
<dbReference type="Proteomes" id="UP000009131">
    <property type="component" value="Unassembled WGS sequence"/>
</dbReference>
<feature type="compositionally biased region" description="Basic and acidic residues" evidence="1">
    <location>
        <begin position="46"/>
        <end position="55"/>
    </location>
</feature>
<dbReference type="InParanoid" id="G7DXJ2"/>
<dbReference type="RefSeq" id="XP_014569835.1">
    <property type="nucleotide sequence ID" value="XM_014714349.1"/>
</dbReference>
<feature type="compositionally biased region" description="Low complexity" evidence="1">
    <location>
        <begin position="22"/>
        <end position="33"/>
    </location>
</feature>
<reference evidence="2 3" key="1">
    <citation type="journal article" date="2011" name="J. Gen. Appl. Microbiol.">
        <title>Draft genome sequencing of the enigmatic basidiomycete Mixia osmundae.</title>
        <authorList>
            <person name="Nishida H."/>
            <person name="Nagatsuka Y."/>
            <person name="Sugiyama J."/>
        </authorList>
    </citation>
    <scope>NUCLEOTIDE SEQUENCE [LARGE SCALE GENOMIC DNA]</scope>
    <source>
        <strain evidence="3">CBS 9802 / IAM 14324 / JCM 22182 / KY 12970</strain>
    </source>
</reference>
<dbReference type="EMBL" id="BABT02000061">
    <property type="protein sequence ID" value="GAA95302.1"/>
    <property type="molecule type" value="Genomic_DNA"/>
</dbReference>
<dbReference type="HOGENOM" id="CLU_1896727_0_0_1"/>
<keyword evidence="3" id="KW-1185">Reference proteome</keyword>
<evidence type="ECO:0000313" key="2">
    <source>
        <dbReference type="EMBL" id="GAA95302.1"/>
    </source>
</evidence>
<feature type="region of interest" description="Disordered" evidence="1">
    <location>
        <begin position="15"/>
        <end position="115"/>
    </location>
</feature>
<organism evidence="2 3">
    <name type="scientific">Mixia osmundae (strain CBS 9802 / IAM 14324 / JCM 22182 / KY 12970)</name>
    <dbReference type="NCBI Taxonomy" id="764103"/>
    <lineage>
        <taxon>Eukaryota</taxon>
        <taxon>Fungi</taxon>
        <taxon>Dikarya</taxon>
        <taxon>Basidiomycota</taxon>
        <taxon>Pucciniomycotina</taxon>
        <taxon>Mixiomycetes</taxon>
        <taxon>Mixiales</taxon>
        <taxon>Mixiaceae</taxon>
        <taxon>Mixia</taxon>
    </lineage>
</organism>
<accession>G7DXJ2</accession>
<evidence type="ECO:0000313" key="3">
    <source>
        <dbReference type="Proteomes" id="UP000009131"/>
    </source>
</evidence>
<name>G7DXJ2_MIXOS</name>
<dbReference type="AlphaFoldDB" id="G7DXJ2"/>
<sequence>MASDDQVIDFAAMGLPASFGGAATKPAKVPAPKTKSDKSTKKRKIDSHNRQEHSKRSTQHAATGANGIQATRGPKEASVETSGHGSDNDTAEAAVQAQDSTATTPAASTSSSATTYWDAFVMPSMTGDAWAHLS</sequence>